<gene>
    <name evidence="1" type="ORF">CEXT_678111</name>
</gene>
<dbReference type="InterPro" id="IPR001611">
    <property type="entry name" value="Leu-rich_rpt"/>
</dbReference>
<dbReference type="Pfam" id="PF13516">
    <property type="entry name" value="LRR_6"/>
    <property type="match status" value="3"/>
</dbReference>
<proteinExistence type="predicted"/>
<accession>A0AAV4TD06</accession>
<sequence>MPLEVLVLKYNRIADNGAIVIASALSVNKMLRKLDLSLNWIGDKGGGIAFAVVLANLMHLRRLSLADNIIGEEAGKVFSTAVKGNLTILELDIKFCNFAPDDEDVIHRCLMRNRMDLYSSEDENRKNSTASNTLYDE</sequence>
<reference evidence="1 2" key="1">
    <citation type="submission" date="2021-06" db="EMBL/GenBank/DDBJ databases">
        <title>Caerostris extrusa draft genome.</title>
        <authorList>
            <person name="Kono N."/>
            <person name="Arakawa K."/>
        </authorList>
    </citation>
    <scope>NUCLEOTIDE SEQUENCE [LARGE SCALE GENOMIC DNA]</scope>
</reference>
<dbReference type="InterPro" id="IPR032675">
    <property type="entry name" value="LRR_dom_sf"/>
</dbReference>
<organism evidence="1 2">
    <name type="scientific">Caerostris extrusa</name>
    <name type="common">Bark spider</name>
    <name type="synonym">Caerostris bankana</name>
    <dbReference type="NCBI Taxonomy" id="172846"/>
    <lineage>
        <taxon>Eukaryota</taxon>
        <taxon>Metazoa</taxon>
        <taxon>Ecdysozoa</taxon>
        <taxon>Arthropoda</taxon>
        <taxon>Chelicerata</taxon>
        <taxon>Arachnida</taxon>
        <taxon>Araneae</taxon>
        <taxon>Araneomorphae</taxon>
        <taxon>Entelegynae</taxon>
        <taxon>Araneoidea</taxon>
        <taxon>Araneidae</taxon>
        <taxon>Caerostris</taxon>
    </lineage>
</organism>
<dbReference type="AlphaFoldDB" id="A0AAV4TD06"/>
<dbReference type="EMBL" id="BPLR01011160">
    <property type="protein sequence ID" value="GIY44543.1"/>
    <property type="molecule type" value="Genomic_DNA"/>
</dbReference>
<dbReference type="Proteomes" id="UP001054945">
    <property type="component" value="Unassembled WGS sequence"/>
</dbReference>
<keyword evidence="2" id="KW-1185">Reference proteome</keyword>
<comment type="caution">
    <text evidence="1">The sequence shown here is derived from an EMBL/GenBank/DDBJ whole genome shotgun (WGS) entry which is preliminary data.</text>
</comment>
<dbReference type="InterPro" id="IPR045203">
    <property type="entry name" value="RanGAP1/2"/>
</dbReference>
<dbReference type="GO" id="GO:0005096">
    <property type="term" value="F:GTPase activator activity"/>
    <property type="evidence" value="ECO:0007669"/>
    <property type="project" value="InterPro"/>
</dbReference>
<evidence type="ECO:0000313" key="1">
    <source>
        <dbReference type="EMBL" id="GIY44543.1"/>
    </source>
</evidence>
<dbReference type="PANTHER" id="PTHR46761:SF2">
    <property type="entry name" value="RAN GTPASE-ACTIVATING PROTEIN 1"/>
    <property type="match status" value="1"/>
</dbReference>
<dbReference type="PANTHER" id="PTHR46761">
    <property type="entry name" value="RAN GTPASE-ACTIVATING PROTEIN 1"/>
    <property type="match status" value="1"/>
</dbReference>
<dbReference type="Gene3D" id="3.80.10.10">
    <property type="entry name" value="Ribonuclease Inhibitor"/>
    <property type="match status" value="1"/>
</dbReference>
<dbReference type="SMART" id="SM00368">
    <property type="entry name" value="LRR_RI"/>
    <property type="match status" value="3"/>
</dbReference>
<evidence type="ECO:0000313" key="2">
    <source>
        <dbReference type="Proteomes" id="UP001054945"/>
    </source>
</evidence>
<name>A0AAV4TD06_CAEEX</name>
<protein>
    <submittedName>
        <fullName evidence="1">Uncharacterized protein</fullName>
    </submittedName>
</protein>
<dbReference type="SUPFAM" id="SSF52047">
    <property type="entry name" value="RNI-like"/>
    <property type="match status" value="1"/>
</dbReference>